<dbReference type="PROSITE" id="PS50932">
    <property type="entry name" value="HTH_LACI_2"/>
    <property type="match status" value="1"/>
</dbReference>
<dbReference type="Pfam" id="PF00356">
    <property type="entry name" value="LacI"/>
    <property type="match status" value="1"/>
</dbReference>
<dbReference type="SUPFAM" id="SSF47413">
    <property type="entry name" value="lambda repressor-like DNA-binding domains"/>
    <property type="match status" value="1"/>
</dbReference>
<dbReference type="EMBL" id="JAAGWZ010000004">
    <property type="protein sequence ID" value="NEM92291.1"/>
    <property type="molecule type" value="Genomic_DNA"/>
</dbReference>
<dbReference type="InterPro" id="IPR010982">
    <property type="entry name" value="Lambda_DNA-bd_dom_sf"/>
</dbReference>
<accession>A0A7C9PPP7</accession>
<dbReference type="CDD" id="cd01392">
    <property type="entry name" value="HTH_LacI"/>
    <property type="match status" value="1"/>
</dbReference>
<protein>
    <submittedName>
        <fullName evidence="5">LacI family transcriptional regulator</fullName>
    </submittedName>
</protein>
<keyword evidence="2" id="KW-0238">DNA-binding</keyword>
<proteinExistence type="predicted"/>
<evidence type="ECO:0000256" key="2">
    <source>
        <dbReference type="ARBA" id="ARBA00023125"/>
    </source>
</evidence>
<gene>
    <name evidence="5" type="ORF">G3T37_13115</name>
</gene>
<dbReference type="Gene3D" id="1.10.260.40">
    <property type="entry name" value="lambda repressor-like DNA-binding domains"/>
    <property type="match status" value="1"/>
</dbReference>
<comment type="caution">
    <text evidence="5">The sequence shown here is derived from an EMBL/GenBank/DDBJ whole genome shotgun (WGS) entry which is preliminary data.</text>
</comment>
<evidence type="ECO:0000256" key="3">
    <source>
        <dbReference type="ARBA" id="ARBA00023163"/>
    </source>
</evidence>
<dbReference type="Proteomes" id="UP000479756">
    <property type="component" value="Unassembled WGS sequence"/>
</dbReference>
<dbReference type="InterPro" id="IPR028082">
    <property type="entry name" value="Peripla_BP_I"/>
</dbReference>
<dbReference type="InterPro" id="IPR000843">
    <property type="entry name" value="HTH_LacI"/>
</dbReference>
<dbReference type="InterPro" id="IPR046335">
    <property type="entry name" value="LacI/GalR-like_sensor"/>
</dbReference>
<keyword evidence="3" id="KW-0804">Transcription</keyword>
<dbReference type="GO" id="GO:0003700">
    <property type="term" value="F:DNA-binding transcription factor activity"/>
    <property type="evidence" value="ECO:0007669"/>
    <property type="project" value="TreeGrafter"/>
</dbReference>
<keyword evidence="6" id="KW-1185">Reference proteome</keyword>
<dbReference type="RefSeq" id="WP_163474336.1">
    <property type="nucleotide sequence ID" value="NZ_JAAGWZ010000004.1"/>
</dbReference>
<dbReference type="GO" id="GO:0000976">
    <property type="term" value="F:transcription cis-regulatory region binding"/>
    <property type="evidence" value="ECO:0007669"/>
    <property type="project" value="TreeGrafter"/>
</dbReference>
<sequence>MTGRPPSRATIFDVAARAGVSIGTVSNALNRPEAVRPETRERILDAVRDLGFRPNSAAKAMATGQSASIGLVLPDLHNSLYVDIVRGAEEEISRFKHHLLIMNSDVSQEKQVANLGVLTSAGARAVMLSPHNGDLTGMAETVRDGSHVVLVDFPADESLACSVSVDERLGGYLAARHLIEQGYRRIAYVGPATTWYAVGARWEGIERAARETAGVEIESVETPTLTFPDGFDAGQALAHRPEGERPDAIIAAIDLIAVGCVAGLLEGGGLRVPDDVAIIGFDDNYYAAQIGIPISTIAKPGFRMGTEAARVIRREVDEGPEHRHEAVILAPELIVRSSSAPRATAEGAR</sequence>
<evidence type="ECO:0000313" key="5">
    <source>
        <dbReference type="EMBL" id="NEM92291.1"/>
    </source>
</evidence>
<dbReference type="SUPFAM" id="SSF53822">
    <property type="entry name" value="Periplasmic binding protein-like I"/>
    <property type="match status" value="1"/>
</dbReference>
<evidence type="ECO:0000313" key="6">
    <source>
        <dbReference type="Proteomes" id="UP000479756"/>
    </source>
</evidence>
<dbReference type="PANTHER" id="PTHR30146:SF109">
    <property type="entry name" value="HTH-TYPE TRANSCRIPTIONAL REGULATOR GALS"/>
    <property type="match status" value="1"/>
</dbReference>
<dbReference type="AlphaFoldDB" id="A0A7C9PPP7"/>
<evidence type="ECO:0000259" key="4">
    <source>
        <dbReference type="PROSITE" id="PS50932"/>
    </source>
</evidence>
<reference evidence="5 6" key="1">
    <citation type="journal article" date="2014" name="Int. J. Syst. Evol. Microbiol.">
        <title>Description of Galbitalea soli gen. nov., sp. nov., and Frondihabitans sucicola sp. nov.</title>
        <authorList>
            <person name="Kim S.J."/>
            <person name="Lim J.M."/>
            <person name="Ahn J.H."/>
            <person name="Weon H.Y."/>
            <person name="Hamada M."/>
            <person name="Suzuki K."/>
            <person name="Ahn T.Y."/>
            <person name="Kwon S.W."/>
        </authorList>
    </citation>
    <scope>NUCLEOTIDE SEQUENCE [LARGE SCALE GENOMIC DNA]</scope>
    <source>
        <strain evidence="5 6">NBRC 108727</strain>
    </source>
</reference>
<keyword evidence="1" id="KW-0805">Transcription regulation</keyword>
<dbReference type="SMART" id="SM00354">
    <property type="entry name" value="HTH_LACI"/>
    <property type="match status" value="1"/>
</dbReference>
<evidence type="ECO:0000256" key="1">
    <source>
        <dbReference type="ARBA" id="ARBA00023015"/>
    </source>
</evidence>
<name>A0A7C9PPP7_9MICO</name>
<dbReference type="Gene3D" id="3.40.50.2300">
    <property type="match status" value="2"/>
</dbReference>
<dbReference type="PROSITE" id="PS00356">
    <property type="entry name" value="HTH_LACI_1"/>
    <property type="match status" value="1"/>
</dbReference>
<feature type="domain" description="HTH lacI-type" evidence="4">
    <location>
        <begin position="9"/>
        <end position="63"/>
    </location>
</feature>
<dbReference type="PANTHER" id="PTHR30146">
    <property type="entry name" value="LACI-RELATED TRANSCRIPTIONAL REPRESSOR"/>
    <property type="match status" value="1"/>
</dbReference>
<dbReference type="Pfam" id="PF13377">
    <property type="entry name" value="Peripla_BP_3"/>
    <property type="match status" value="1"/>
</dbReference>
<organism evidence="5 6">
    <name type="scientific">Galbitalea soli</name>
    <dbReference type="NCBI Taxonomy" id="1268042"/>
    <lineage>
        <taxon>Bacteria</taxon>
        <taxon>Bacillati</taxon>
        <taxon>Actinomycetota</taxon>
        <taxon>Actinomycetes</taxon>
        <taxon>Micrococcales</taxon>
        <taxon>Microbacteriaceae</taxon>
        <taxon>Galbitalea</taxon>
    </lineage>
</organism>